<dbReference type="InterPro" id="IPR000331">
    <property type="entry name" value="Rap/Ran_GAP_dom"/>
</dbReference>
<dbReference type="InterPro" id="IPR024584">
    <property type="entry name" value="Tuberin_N"/>
</dbReference>
<gene>
    <name evidence="4" type="ORF">GNLVRS02_ARAD1D08910g</name>
</gene>
<reference evidence="4" key="2">
    <citation type="submission" date="2014-06" db="EMBL/GenBank/DDBJ databases">
        <title>The complete genome of Blastobotrys (Arxula) adeninivorans LS3 - a yeast of biotechnological interest.</title>
        <authorList>
            <person name="Kunze G."/>
            <person name="Gaillardin C."/>
            <person name="Czernicka M."/>
            <person name="Durrens P."/>
            <person name="Martin T."/>
            <person name="Boer E."/>
            <person name="Gabaldon T."/>
            <person name="Cruz J."/>
            <person name="Talla E."/>
            <person name="Marck C."/>
            <person name="Goffeau A."/>
            <person name="Barbe V."/>
            <person name="Baret P."/>
            <person name="Baronian K."/>
            <person name="Beier S."/>
            <person name="Bleykasten C."/>
            <person name="Bode R."/>
            <person name="Casaregola S."/>
            <person name="Despons L."/>
            <person name="Fairhead C."/>
            <person name="Giersberg M."/>
            <person name="Gierski P."/>
            <person name="Hahnel U."/>
            <person name="Hartmann A."/>
            <person name="Jankowska D."/>
            <person name="Jubin C."/>
            <person name="Jung P."/>
            <person name="Lafontaine I."/>
            <person name="Leh-Louis V."/>
            <person name="Lemaire M."/>
            <person name="Marcet-Houben M."/>
            <person name="Mascher M."/>
            <person name="Morel G."/>
            <person name="Richard G.-F."/>
            <person name="Riechen J."/>
            <person name="Sacerdot C."/>
            <person name="Sarkar A."/>
            <person name="Savel G."/>
            <person name="Schacherer J."/>
            <person name="Sherman D."/>
            <person name="Straub M.-L."/>
            <person name="Stein N."/>
            <person name="Thierry A."/>
            <person name="Trautwein-Schult A."/>
            <person name="Westhof E."/>
            <person name="Worch S."/>
            <person name="Dujon B."/>
            <person name="Souciet J.-L."/>
            <person name="Wincker P."/>
            <person name="Scholz U."/>
            <person name="Neuveglise N."/>
        </authorList>
    </citation>
    <scope>NUCLEOTIDE SEQUENCE</scope>
    <source>
        <strain evidence="4">LS3</strain>
    </source>
</reference>
<accession>A0A060TEM2</accession>
<dbReference type="PhylomeDB" id="A0A060TEM2"/>
<dbReference type="SUPFAM" id="SSF111347">
    <property type="entry name" value="Rap/Ran-GAP"/>
    <property type="match status" value="1"/>
</dbReference>
<evidence type="ECO:0000259" key="3">
    <source>
        <dbReference type="PROSITE" id="PS50085"/>
    </source>
</evidence>
<dbReference type="GO" id="GO:0051056">
    <property type="term" value="P:regulation of small GTPase mediated signal transduction"/>
    <property type="evidence" value="ECO:0007669"/>
    <property type="project" value="InterPro"/>
</dbReference>
<dbReference type="Pfam" id="PF03542">
    <property type="entry name" value="Tuberin"/>
    <property type="match status" value="1"/>
</dbReference>
<dbReference type="InterPro" id="IPR027107">
    <property type="entry name" value="Tuberin/Ral-act_asu"/>
</dbReference>
<dbReference type="FunFam" id="3.40.50.11210:FF:000007">
    <property type="entry name" value="Tuberous sclerosis 2"/>
    <property type="match status" value="1"/>
</dbReference>
<dbReference type="GO" id="GO:0005634">
    <property type="term" value="C:nucleus"/>
    <property type="evidence" value="ECO:0007669"/>
    <property type="project" value="InterPro"/>
</dbReference>
<dbReference type="PROSITE" id="PS50085">
    <property type="entry name" value="RAPGAP"/>
    <property type="match status" value="1"/>
</dbReference>
<evidence type="ECO:0000256" key="2">
    <source>
        <dbReference type="SAM" id="MobiDB-lite"/>
    </source>
</evidence>
<dbReference type="InterPro" id="IPR035974">
    <property type="entry name" value="Rap/Ran-GAP_sf"/>
</dbReference>
<dbReference type="InterPro" id="IPR018515">
    <property type="entry name" value="Tuberin-type_domain"/>
</dbReference>
<dbReference type="PANTHER" id="PTHR10063">
    <property type="entry name" value="TUBERIN"/>
    <property type="match status" value="1"/>
</dbReference>
<evidence type="ECO:0000256" key="1">
    <source>
        <dbReference type="ARBA" id="ARBA00022468"/>
    </source>
</evidence>
<dbReference type="InterPro" id="IPR016024">
    <property type="entry name" value="ARM-type_fold"/>
</dbReference>
<organism evidence="4">
    <name type="scientific">Blastobotrys adeninivorans</name>
    <name type="common">Yeast</name>
    <name type="synonym">Arxula adeninivorans</name>
    <dbReference type="NCBI Taxonomy" id="409370"/>
    <lineage>
        <taxon>Eukaryota</taxon>
        <taxon>Fungi</taxon>
        <taxon>Dikarya</taxon>
        <taxon>Ascomycota</taxon>
        <taxon>Saccharomycotina</taxon>
        <taxon>Dipodascomycetes</taxon>
        <taxon>Dipodascales</taxon>
        <taxon>Trichomonascaceae</taxon>
        <taxon>Blastobotrys</taxon>
    </lineage>
</organism>
<dbReference type="GO" id="GO:0032007">
    <property type="term" value="P:negative regulation of TOR signaling"/>
    <property type="evidence" value="ECO:0007669"/>
    <property type="project" value="TreeGrafter"/>
</dbReference>
<feature type="compositionally biased region" description="Polar residues" evidence="2">
    <location>
        <begin position="631"/>
        <end position="651"/>
    </location>
</feature>
<dbReference type="Gene3D" id="3.40.50.11210">
    <property type="entry name" value="Rap/Ran-GAP"/>
    <property type="match status" value="1"/>
</dbReference>
<feature type="region of interest" description="Disordered" evidence="2">
    <location>
        <begin position="426"/>
        <end position="450"/>
    </location>
</feature>
<dbReference type="PANTHER" id="PTHR10063:SF0">
    <property type="entry name" value="TUBERIN"/>
    <property type="match status" value="1"/>
</dbReference>
<name>A0A060TEM2_BLAAD</name>
<feature type="domain" description="Rap-GAP" evidence="3">
    <location>
        <begin position="1219"/>
        <end position="1465"/>
    </location>
</feature>
<reference evidence="4" key="1">
    <citation type="submission" date="2014-02" db="EMBL/GenBank/DDBJ databases">
        <authorList>
            <person name="Genoscope - CEA"/>
        </authorList>
    </citation>
    <scope>NUCLEOTIDE SEQUENCE</scope>
    <source>
        <strain evidence="4">LS3</strain>
    </source>
</reference>
<keyword evidence="1" id="KW-0343">GTPase activation</keyword>
<feature type="region of interest" description="Disordered" evidence="2">
    <location>
        <begin position="625"/>
        <end position="651"/>
    </location>
</feature>
<dbReference type="GO" id="GO:0033596">
    <property type="term" value="C:TSC1-TSC2 complex"/>
    <property type="evidence" value="ECO:0007669"/>
    <property type="project" value="TreeGrafter"/>
</dbReference>
<sequence>MVSVNDSQQSGAKPPTLGSMLKSLARPFKQSKQHQAHLRPTVVGVVDGNDIDLLLANISRRDSRFTTSDRVAACEVVRSAIETSSVSSIPEIWYAAKDMIQASSPAECRRAGLRLLKACIANDERSMGTRLAYYRDIVHNSNMEDFDLQMQALRQLTNDGRDVLDLYHSGYPLSHVLISWLGRFAKEVQEIRVGRKRDSTLAWGTSAEENFHELLRYTINALKFNIAAFDEPDVQALLREAVNICRRTSQQVDISICCELIDTVMTYGYIPIANLWDVVEILCGIAVTVESQQEQSWRSVLNMVKSYAGHSTVITLCKILEGSQRTEVNSNTMRGAAQFLLKLLLMRTGPYASTIVEIPLPNVLAAYKRSLLVESIRHGLEVANCIHQIIANEDLRRAIPYEVWESEFSPLETVYVLSQTSALQQRSRRHTSSEDHTALASSASGSVPPASTTDIAGTILSKFQDITTLVVSWLEEGGSTDKSYTGPVDVLVNFLLDMSPFLTESNALTVIDCIEADHSCSPLSKNWAQNFDSMAINFWQDRSWGSNVRIRVLKFAQNVHLLSWDICESEVIQKLVDIIFCDFQLEHDQAVLKEALDLLVEIAIECDLESFNKLRTRLVENFPGAPAGQRDLSQSGTLSSQGHDTSPSAQTSGSTAVLKWVTRAMAKIFTMTFRYSTKKAQAIYKDLVWVCQRCLWENHEAFIEAARILVRLRVTTDKNVYLTAPNNMDSLAACFGRSYSSNNPTGEEAWWYPEPLPYLESDYLENPSTVLKRSGRHDSASSTNVSEGDERDEIDVLPWLKVVVDVIELGAHWECYSFVGAHFAPQLSNIQLFSECGEQILELRRILCDHINTTKIPPSITPAKEVTKLDVLVAEIRTVCVLIGYNVLVFTKRDMDQIVQSFVLGLSSWEKTAVPCIHGLVVCCYEFPLSVKKFMGQIFTKFQTKITTTSSSPHILEMLLALARLPSLTDNFTLDEYKRVFGMAFKYIQHAYDLEKHSQGKKTSTTSSTNPESERNNTYMSQYLLALAYNTISTWFLAVKLPNRASLVEFITRNLILANGNPNDIDEQSLATLDLISRFTHADLDLVLQNPTSGAHIRGKEEQMITLKRWIYGTSIWSMETDGSSGTSRMVVRKPTGTIVMDVSPNKNMIPQRLQEEISLTGKVDKDQEEGNDEVAISNAKTPLFSPDYFFLQMSVPMDPSLTFRPIKLEDDAAIHRAMGALDRAPVVDFHKIGVLYISPGQKDEREILSNGTGSRAYRRFLNKLGSLCRLKGNRQIYSGGLDTENDADGEYAYAWSDKITQVIFHTTTLMPTRPDDDSSLAMKKRHIGNDYVNIYYDESGLPFNFDVIKSQFNFINIVISPHTVTFNEPFVSDEDGKGSESKQMNYYRVRAYRRDGIPAVFAACHMKTVSESSLPVFVRNLAVIASKFARVWHSDGQYVSNWRYRLQLIRQVQERVQATEEPSTTDSEDKEDLALLSNLGFFQYTGNN</sequence>
<dbReference type="EMBL" id="HG937694">
    <property type="protein sequence ID" value="CDP37327.1"/>
    <property type="molecule type" value="Genomic_DNA"/>
</dbReference>
<protein>
    <submittedName>
        <fullName evidence="4">ARAD1D08910p</fullName>
    </submittedName>
</protein>
<feature type="compositionally biased region" description="Low complexity" evidence="2">
    <location>
        <begin position="438"/>
        <end position="450"/>
    </location>
</feature>
<dbReference type="SUPFAM" id="SSF48371">
    <property type="entry name" value="ARM repeat"/>
    <property type="match status" value="1"/>
</dbReference>
<dbReference type="GO" id="GO:0005096">
    <property type="term" value="F:GTPase activator activity"/>
    <property type="evidence" value="ECO:0007669"/>
    <property type="project" value="UniProtKB-KW"/>
</dbReference>
<evidence type="ECO:0000313" key="4">
    <source>
        <dbReference type="EMBL" id="CDP37327.1"/>
    </source>
</evidence>
<dbReference type="Pfam" id="PF02145">
    <property type="entry name" value="Rap_GAP"/>
    <property type="match status" value="1"/>
</dbReference>
<proteinExistence type="predicted"/>
<dbReference type="Pfam" id="PF11864">
    <property type="entry name" value="DUF3384"/>
    <property type="match status" value="1"/>
</dbReference>